<dbReference type="PANTHER" id="PTHR30222">
    <property type="entry name" value="SPERMIDINE/PUTRESCINE-BINDING PERIPLASMIC PROTEIN"/>
    <property type="match status" value="1"/>
</dbReference>
<dbReference type="PANTHER" id="PTHR30222:SF18">
    <property type="entry name" value="BIFUNCTIONAL POLYHYDROXYBUTYRATE SYNTHASE _ ABC TRANSPORTER PERIPLASMIC BINDING PROTEIN-RELATED"/>
    <property type="match status" value="1"/>
</dbReference>
<dbReference type="Proteomes" id="UP000184485">
    <property type="component" value="Unassembled WGS sequence"/>
</dbReference>
<organism evidence="5 6">
    <name type="scientific">Kaistia soli DSM 19436</name>
    <dbReference type="NCBI Taxonomy" id="1122133"/>
    <lineage>
        <taxon>Bacteria</taxon>
        <taxon>Pseudomonadati</taxon>
        <taxon>Pseudomonadota</taxon>
        <taxon>Alphaproteobacteria</taxon>
        <taxon>Hyphomicrobiales</taxon>
        <taxon>Kaistiaceae</taxon>
        <taxon>Kaistia</taxon>
    </lineage>
</organism>
<keyword evidence="6" id="KW-1185">Reference proteome</keyword>
<gene>
    <name evidence="5" type="ORF">SAMN02745157_0334</name>
</gene>
<dbReference type="InterPro" id="IPR006059">
    <property type="entry name" value="SBP"/>
</dbReference>
<keyword evidence="3" id="KW-0732">Signal</keyword>
<evidence type="ECO:0000256" key="1">
    <source>
        <dbReference type="ARBA" id="ARBA00004418"/>
    </source>
</evidence>
<dbReference type="AlphaFoldDB" id="A0A1M4U351"/>
<dbReference type="GO" id="GO:0042597">
    <property type="term" value="C:periplasmic space"/>
    <property type="evidence" value="ECO:0007669"/>
    <property type="project" value="UniProtKB-SubCell"/>
</dbReference>
<sequence length="399" mass="42846">MGLKKPASPREQGDSIEMTSILKSTIALAAVAAFVGQATAQQASVGAGEGALNIVAWPGYIERGESDKAYDWVTDFEKSTGCKVSVKTAATSDEMVTLMNQGGFDLVTASGDASLRLVAGKKVVPVNTALIPSWSTVDDRLQNAPWFTVGSDHYGVPYQWGPNVLMYNTNVFKTPPTSWSVVFEAQDLPDGKPNAGRVQAYDGPIYIADAATYLMAKKPELGIKDPYELTEDQYAAAIELLKGQRKLVGRYWHDAAVQVDDFKTEGVVASSSWPFQVNTLQFDKQPIASTVPAEGATGWADTTMLAAGAAHPNCAYLWMEHSLSPKVQGDVAAWFGSVPVVPAACKGNELLTDAGCATNGFENFSKIRFWKTPVAKCTSQDACVPYSRWVSDYIAVMGG</sequence>
<name>A0A1M4U351_9HYPH</name>
<dbReference type="PRINTS" id="PR00909">
    <property type="entry name" value="SPERMDNBNDNG"/>
</dbReference>
<keyword evidence="4" id="KW-0574">Periplasm</keyword>
<dbReference type="SUPFAM" id="SSF53850">
    <property type="entry name" value="Periplasmic binding protein-like II"/>
    <property type="match status" value="1"/>
</dbReference>
<dbReference type="CDD" id="cd13588">
    <property type="entry name" value="PBP2_polyamine_1"/>
    <property type="match status" value="1"/>
</dbReference>
<evidence type="ECO:0000256" key="4">
    <source>
        <dbReference type="ARBA" id="ARBA00022764"/>
    </source>
</evidence>
<evidence type="ECO:0000256" key="3">
    <source>
        <dbReference type="ARBA" id="ARBA00022729"/>
    </source>
</evidence>
<proteinExistence type="predicted"/>
<dbReference type="Gene3D" id="3.40.190.10">
    <property type="entry name" value="Periplasmic binding protein-like II"/>
    <property type="match status" value="2"/>
</dbReference>
<protein>
    <submittedName>
        <fullName evidence="5">Putative spermidine/putrescine transport system substrate-binding protein</fullName>
    </submittedName>
</protein>
<reference evidence="5 6" key="1">
    <citation type="submission" date="2016-11" db="EMBL/GenBank/DDBJ databases">
        <authorList>
            <person name="Jaros S."/>
            <person name="Januszkiewicz K."/>
            <person name="Wedrychowicz H."/>
        </authorList>
    </citation>
    <scope>NUCLEOTIDE SEQUENCE [LARGE SCALE GENOMIC DNA]</scope>
    <source>
        <strain evidence="5 6">DSM 19436</strain>
    </source>
</reference>
<dbReference type="EMBL" id="FQUP01000001">
    <property type="protein sequence ID" value="SHE51113.1"/>
    <property type="molecule type" value="Genomic_DNA"/>
</dbReference>
<keyword evidence="2" id="KW-0813">Transport</keyword>
<dbReference type="Pfam" id="PF13416">
    <property type="entry name" value="SBP_bac_8"/>
    <property type="match status" value="1"/>
</dbReference>
<accession>A0A1M4U351</accession>
<dbReference type="InterPro" id="IPR001188">
    <property type="entry name" value="Sperm_putr-bd"/>
</dbReference>
<comment type="subcellular location">
    <subcellularLocation>
        <location evidence="1">Periplasm</location>
    </subcellularLocation>
</comment>
<dbReference type="GO" id="GO:0015846">
    <property type="term" value="P:polyamine transport"/>
    <property type="evidence" value="ECO:0007669"/>
    <property type="project" value="InterPro"/>
</dbReference>
<evidence type="ECO:0000313" key="5">
    <source>
        <dbReference type="EMBL" id="SHE51113.1"/>
    </source>
</evidence>
<dbReference type="GO" id="GO:0019808">
    <property type="term" value="F:polyamine binding"/>
    <property type="evidence" value="ECO:0007669"/>
    <property type="project" value="InterPro"/>
</dbReference>
<dbReference type="STRING" id="1122133.SAMN02745157_0334"/>
<evidence type="ECO:0000256" key="2">
    <source>
        <dbReference type="ARBA" id="ARBA00022448"/>
    </source>
</evidence>
<evidence type="ECO:0000313" key="6">
    <source>
        <dbReference type="Proteomes" id="UP000184485"/>
    </source>
</evidence>